<name>A0ABP9BX59_9FLAO</name>
<dbReference type="Proteomes" id="UP001501433">
    <property type="component" value="Unassembled WGS sequence"/>
</dbReference>
<reference evidence="2" key="1">
    <citation type="journal article" date="2019" name="Int. J. Syst. Evol. Microbiol.">
        <title>The Global Catalogue of Microorganisms (GCM) 10K type strain sequencing project: providing services to taxonomists for standard genome sequencing and annotation.</title>
        <authorList>
            <consortium name="The Broad Institute Genomics Platform"/>
            <consortium name="The Broad Institute Genome Sequencing Center for Infectious Disease"/>
            <person name="Wu L."/>
            <person name="Ma J."/>
        </authorList>
    </citation>
    <scope>NUCLEOTIDE SEQUENCE [LARGE SCALE GENOMIC DNA]</scope>
    <source>
        <strain evidence="2">JCM 18325</strain>
    </source>
</reference>
<sequence length="496" mass="54507">MNSLSQTFTTLTKTVEATTYKNPNNKYLIMKSYILLFLIAILTQSCSDLVADINNDPNNLTQSAYQNILTGAQVGSILFQTGENARRACIFAGQYTGINRQHLGFNEYSVTPGDFNSLWNDGFVDALRNAKVTEETAITDGAGAITIGITQVLQAQAFGTLASLYGDIPFDEAVDINFSDPMFENQMAVYSKIQALLDKAISNLQQGSGRPATGSDIYFDGNPQAWIQNAYTLKARFYMHVKDYPKAYAAAQNGINSLNNSMNGPHGTAAEDSNLNYQFFAVEVRQSDLVVSSFMSGLINPTSSTYRGNSKTNEIGRNNFYFTTNALGVQPNTSNGFAAQTAPAALVTYQENLLILAEAGFRTNGFANGLTHLNNFRAFMNSGGYLRNANAANILYEAYTASDFNSGGIENPDNISADNALLREILEERYVTLFGQIEVFNDTRRTETESAVRVPITPNNGSVLPQRFIYPQSEIDRNSNIPNPIPDFFDKTQINQ</sequence>
<dbReference type="Gene3D" id="1.25.40.390">
    <property type="match status" value="1"/>
</dbReference>
<dbReference type="SUPFAM" id="SSF48452">
    <property type="entry name" value="TPR-like"/>
    <property type="match status" value="1"/>
</dbReference>
<accession>A0ABP9BX59</accession>
<dbReference type="EMBL" id="BAABJW010000001">
    <property type="protein sequence ID" value="GAA4801428.1"/>
    <property type="molecule type" value="Genomic_DNA"/>
</dbReference>
<gene>
    <name evidence="1" type="ORF">GCM10023330_04110</name>
</gene>
<dbReference type="InterPro" id="IPR041662">
    <property type="entry name" value="SusD-like_2"/>
</dbReference>
<keyword evidence="2" id="KW-1185">Reference proteome</keyword>
<evidence type="ECO:0000313" key="1">
    <source>
        <dbReference type="EMBL" id="GAA4801428.1"/>
    </source>
</evidence>
<proteinExistence type="predicted"/>
<evidence type="ECO:0000313" key="2">
    <source>
        <dbReference type="Proteomes" id="UP001501433"/>
    </source>
</evidence>
<protein>
    <submittedName>
        <fullName evidence="1">SusD/RagB family nutrient-binding outer membrane lipoprotein</fullName>
    </submittedName>
</protein>
<organism evidence="1 2">
    <name type="scientific">Litoribaculum gwangyangense</name>
    <dbReference type="NCBI Taxonomy" id="1130722"/>
    <lineage>
        <taxon>Bacteria</taxon>
        <taxon>Pseudomonadati</taxon>
        <taxon>Bacteroidota</taxon>
        <taxon>Flavobacteriia</taxon>
        <taxon>Flavobacteriales</taxon>
        <taxon>Flavobacteriaceae</taxon>
        <taxon>Litoribaculum</taxon>
    </lineage>
</organism>
<keyword evidence="1" id="KW-0449">Lipoprotein</keyword>
<dbReference type="InterPro" id="IPR011990">
    <property type="entry name" value="TPR-like_helical_dom_sf"/>
</dbReference>
<comment type="caution">
    <text evidence="1">The sequence shown here is derived from an EMBL/GenBank/DDBJ whole genome shotgun (WGS) entry which is preliminary data.</text>
</comment>
<dbReference type="Pfam" id="PF12771">
    <property type="entry name" value="SusD-like_2"/>
    <property type="match status" value="1"/>
</dbReference>